<accession>A0ABW4UZ04</accession>
<evidence type="ECO:0000259" key="2">
    <source>
        <dbReference type="PROSITE" id="PS51740"/>
    </source>
</evidence>
<sequence length="80" mass="9465">MRGTIKKWGNSQGIRLPKNILEDVNLKENDEIEIRVINGMIQIKSIKKYLTLKERLEGYSEDQLKSNEWDLGKKEGQEFW</sequence>
<name>A0ABW4UZ04_9BACL</name>
<dbReference type="InterPro" id="IPR037914">
    <property type="entry name" value="SpoVT-AbrB_sf"/>
</dbReference>
<dbReference type="EMBL" id="JBHUGF010000014">
    <property type="protein sequence ID" value="MFD1992783.1"/>
    <property type="molecule type" value="Genomic_DNA"/>
</dbReference>
<dbReference type="PANTHER" id="PTHR40516">
    <property type="entry name" value="ANTITOXIN CHPS-RELATED"/>
    <property type="match status" value="1"/>
</dbReference>
<protein>
    <submittedName>
        <fullName evidence="3">AbrB/MazE/SpoVT family DNA-binding domain-containing protein</fullName>
    </submittedName>
</protein>
<keyword evidence="1 3" id="KW-0238">DNA-binding</keyword>
<evidence type="ECO:0000256" key="1">
    <source>
        <dbReference type="PROSITE-ProRule" id="PRU01076"/>
    </source>
</evidence>
<reference evidence="4" key="1">
    <citation type="journal article" date="2019" name="Int. J. Syst. Evol. Microbiol.">
        <title>The Global Catalogue of Microorganisms (GCM) 10K type strain sequencing project: providing services to taxonomists for standard genome sequencing and annotation.</title>
        <authorList>
            <consortium name="The Broad Institute Genomics Platform"/>
            <consortium name="The Broad Institute Genome Sequencing Center for Infectious Disease"/>
            <person name="Wu L."/>
            <person name="Ma J."/>
        </authorList>
    </citation>
    <scope>NUCLEOTIDE SEQUENCE [LARGE SCALE GENOMIC DNA]</scope>
    <source>
        <strain evidence="4">CGMCC 1.15067</strain>
    </source>
</reference>
<feature type="domain" description="SpoVT-AbrB" evidence="2">
    <location>
        <begin position="3"/>
        <end position="48"/>
    </location>
</feature>
<organism evidence="3 4">
    <name type="scientific">Paenibacillus nicotianae</name>
    <dbReference type="NCBI Taxonomy" id="1526551"/>
    <lineage>
        <taxon>Bacteria</taxon>
        <taxon>Bacillati</taxon>
        <taxon>Bacillota</taxon>
        <taxon>Bacilli</taxon>
        <taxon>Bacillales</taxon>
        <taxon>Paenibacillaceae</taxon>
        <taxon>Paenibacillus</taxon>
    </lineage>
</organism>
<evidence type="ECO:0000313" key="4">
    <source>
        <dbReference type="Proteomes" id="UP001597403"/>
    </source>
</evidence>
<dbReference type="Pfam" id="PF04014">
    <property type="entry name" value="MazE_antitoxin"/>
    <property type="match status" value="1"/>
</dbReference>
<dbReference type="PROSITE" id="PS51740">
    <property type="entry name" value="SPOVT_ABRB"/>
    <property type="match status" value="1"/>
</dbReference>
<proteinExistence type="predicted"/>
<dbReference type="RefSeq" id="WP_204826977.1">
    <property type="nucleotide sequence ID" value="NZ_JBHUGF010000014.1"/>
</dbReference>
<dbReference type="GO" id="GO:0003677">
    <property type="term" value="F:DNA binding"/>
    <property type="evidence" value="ECO:0007669"/>
    <property type="project" value="UniProtKB-KW"/>
</dbReference>
<dbReference type="Proteomes" id="UP001597403">
    <property type="component" value="Unassembled WGS sequence"/>
</dbReference>
<dbReference type="InterPro" id="IPR007159">
    <property type="entry name" value="SpoVT-AbrB_dom"/>
</dbReference>
<dbReference type="SUPFAM" id="SSF89447">
    <property type="entry name" value="AbrB/MazE/MraZ-like"/>
    <property type="match status" value="1"/>
</dbReference>
<dbReference type="PANTHER" id="PTHR40516:SF1">
    <property type="entry name" value="ANTITOXIN CHPS-RELATED"/>
    <property type="match status" value="1"/>
</dbReference>
<dbReference type="Gene3D" id="2.10.260.10">
    <property type="match status" value="1"/>
</dbReference>
<comment type="caution">
    <text evidence="3">The sequence shown here is derived from an EMBL/GenBank/DDBJ whole genome shotgun (WGS) entry which is preliminary data.</text>
</comment>
<dbReference type="InterPro" id="IPR039052">
    <property type="entry name" value="Antitox_PemI-like"/>
</dbReference>
<evidence type="ECO:0000313" key="3">
    <source>
        <dbReference type="EMBL" id="MFD1992783.1"/>
    </source>
</evidence>
<keyword evidence="4" id="KW-1185">Reference proteome</keyword>
<dbReference type="SMART" id="SM00966">
    <property type="entry name" value="SpoVT_AbrB"/>
    <property type="match status" value="1"/>
</dbReference>
<gene>
    <name evidence="3" type="ORF">ACFSGI_22650</name>
</gene>